<reference evidence="3" key="1">
    <citation type="submission" date="2016-10" db="EMBL/GenBank/DDBJ databases">
        <authorList>
            <person name="Varghese N."/>
            <person name="Submissions S."/>
        </authorList>
    </citation>
    <scope>NUCLEOTIDE SEQUENCE [LARGE SCALE GENOMIC DNA]</scope>
    <source>
        <strain evidence="3">DSM 44637</strain>
    </source>
</reference>
<evidence type="ECO:0000313" key="3">
    <source>
        <dbReference type="Proteomes" id="UP000199137"/>
    </source>
</evidence>
<evidence type="ECO:0000313" key="2">
    <source>
        <dbReference type="EMBL" id="SFP79693.1"/>
    </source>
</evidence>
<sequence length="239" mass="25697">MPVEFAGIMRNPLAAARSSNRPASPGTGHGWRKRREHLAAGGGPPLHASLDGSVARGGPRTVRGAEAGRDNDVTPPRFPGLHCNYHRYLSADPVGLNDGKGTFGKQDMRFGNQPRTAAGQKKSGDFQNFIHHNKRHPKKAGEAGDLNGKQLSGKQRATFRVLDDEKRVERIQLGGRTWRRAAAGPGQNNVRGRCRRVSGNRATGFGADIPSREPAARHSVGAGSAPIRGACRNMHFAPE</sequence>
<dbReference type="Proteomes" id="UP000199137">
    <property type="component" value="Unassembled WGS sequence"/>
</dbReference>
<dbReference type="AlphaFoldDB" id="A0A1I5T9H3"/>
<feature type="region of interest" description="Disordered" evidence="1">
    <location>
        <begin position="14"/>
        <end position="76"/>
    </location>
</feature>
<protein>
    <submittedName>
        <fullName evidence="2">Uncharacterized protein</fullName>
    </submittedName>
</protein>
<dbReference type="STRING" id="112413.SAMN05421854_10724"/>
<feature type="region of interest" description="Disordered" evidence="1">
    <location>
        <begin position="204"/>
        <end position="228"/>
    </location>
</feature>
<dbReference type="RefSeq" id="WP_093574814.1">
    <property type="nucleotide sequence ID" value="NZ_FOWC01000007.1"/>
</dbReference>
<accession>A0A1I5T9H3</accession>
<name>A0A1I5T9H3_9PSEU</name>
<dbReference type="EMBL" id="FOWC01000007">
    <property type="protein sequence ID" value="SFP79693.1"/>
    <property type="molecule type" value="Genomic_DNA"/>
</dbReference>
<evidence type="ECO:0000256" key="1">
    <source>
        <dbReference type="SAM" id="MobiDB-lite"/>
    </source>
</evidence>
<organism evidence="2 3">
    <name type="scientific">Amycolatopsis rubida</name>
    <dbReference type="NCBI Taxonomy" id="112413"/>
    <lineage>
        <taxon>Bacteria</taxon>
        <taxon>Bacillati</taxon>
        <taxon>Actinomycetota</taxon>
        <taxon>Actinomycetes</taxon>
        <taxon>Pseudonocardiales</taxon>
        <taxon>Pseudonocardiaceae</taxon>
        <taxon>Amycolatopsis</taxon>
    </lineage>
</organism>
<feature type="compositionally biased region" description="Low complexity" evidence="1">
    <location>
        <begin position="14"/>
        <end position="25"/>
    </location>
</feature>
<proteinExistence type="predicted"/>
<gene>
    <name evidence="2" type="ORF">SAMN05421854_10724</name>
</gene>